<sequence length="312" mass="34893">MAGAGAVSEPMSFSTEAGQLRLKVIFLSERFLTRRSLDELTHQFYIKAAISPLSFKPLMPSYRAKRRKCQHRPPLTQNGWRSMDPGHFNQFVYALESNPIDRGGQRSISPTSDLCQGKTTSEEAGIVSSDGRIKVAFFFLFRPPPAKCSRDLSGRSRWPKNSVGTRMCQPGTLARSPGVNIPLGREPLLSMQNMDSQHRMQVVDPRSEDRGLSGTESCDGSPWEVSNWQRSKNQHWVGVSGPRPVHQVSHDEPHVKRQLFPPLTVTRTVCRPRPSRTARAATRNLWRPLSAWVQSTPGFNSPLPGTIVANLI</sequence>
<reference evidence="3" key="1">
    <citation type="journal article" date="2010" name="Genome Res.">
        <title>Population genomic sequencing of Coccidioides fungi reveals recent hybridization and transposon control.</title>
        <authorList>
            <person name="Neafsey D.E."/>
            <person name="Barker B.M."/>
            <person name="Sharpton T.J."/>
            <person name="Stajich J.E."/>
            <person name="Park D.J."/>
            <person name="Whiston E."/>
            <person name="Hung C.-Y."/>
            <person name="McMahan C."/>
            <person name="White J."/>
            <person name="Sykes S."/>
            <person name="Heiman D."/>
            <person name="Young S."/>
            <person name="Zeng Q."/>
            <person name="Abouelleil A."/>
            <person name="Aftuck L."/>
            <person name="Bessette D."/>
            <person name="Brown A."/>
            <person name="FitzGerald M."/>
            <person name="Lui A."/>
            <person name="Macdonald J.P."/>
            <person name="Priest M."/>
            <person name="Orbach M.J."/>
            <person name="Galgiani J.N."/>
            <person name="Kirkland T.N."/>
            <person name="Cole G.T."/>
            <person name="Birren B.W."/>
            <person name="Henn M.R."/>
            <person name="Taylor J.W."/>
            <person name="Rounsley S.D."/>
        </authorList>
    </citation>
    <scope>NUCLEOTIDE SEQUENCE [LARGE SCALE GENOMIC DNA]</scope>
    <source>
        <strain evidence="3">RMSCC 757 / Silveira</strain>
    </source>
</reference>
<dbReference type="Proteomes" id="UP000002497">
    <property type="component" value="Unassembled WGS sequence"/>
</dbReference>
<organism evidence="3">
    <name type="scientific">Coccidioides posadasii (strain RMSCC 757 / Silveira)</name>
    <name type="common">Valley fever fungus</name>
    <dbReference type="NCBI Taxonomy" id="443226"/>
    <lineage>
        <taxon>Eukaryota</taxon>
        <taxon>Fungi</taxon>
        <taxon>Dikarya</taxon>
        <taxon>Ascomycota</taxon>
        <taxon>Pezizomycotina</taxon>
        <taxon>Eurotiomycetes</taxon>
        <taxon>Eurotiomycetidae</taxon>
        <taxon>Onygenales</taxon>
        <taxon>Onygenaceae</taxon>
        <taxon>Coccidioides</taxon>
    </lineage>
</organism>
<evidence type="ECO:0000313" key="2">
    <source>
        <dbReference type="EMBL" id="EFW17162.1"/>
    </source>
</evidence>
<protein>
    <submittedName>
        <fullName evidence="2">Uncharacterized protein</fullName>
    </submittedName>
</protein>
<proteinExistence type="predicted"/>
<evidence type="ECO:0000256" key="1">
    <source>
        <dbReference type="SAM" id="MobiDB-lite"/>
    </source>
</evidence>
<gene>
    <name evidence="2" type="ORF">CPSG_06430</name>
</gene>
<dbReference type="EMBL" id="GL636495">
    <property type="protein sequence ID" value="EFW17162.1"/>
    <property type="molecule type" value="Genomic_DNA"/>
</dbReference>
<dbReference type="HOGENOM" id="CLU_891391_0_0_1"/>
<reference evidence="3" key="2">
    <citation type="submission" date="2010-03" db="EMBL/GenBank/DDBJ databases">
        <title>The genome sequence of Coccidioides posadasii strain Silveira.</title>
        <authorList>
            <consortium name="The Broad Institute Genome Sequencing Center for Infectious Disease"/>
            <person name="Neafsey D."/>
            <person name="Orbach M."/>
            <person name="Henn M.R."/>
            <person name="Cole G.T."/>
            <person name="Galgiani J."/>
            <person name="Gardner M.J."/>
            <person name="Kirkland T.N."/>
            <person name="Taylor J.W."/>
            <person name="Young S.K."/>
            <person name="Zeng Q."/>
            <person name="Koehrsen M."/>
            <person name="Alvarado L."/>
            <person name="Berlin A."/>
            <person name="Borenstein D."/>
            <person name="Chapman S.B."/>
            <person name="Chen Z."/>
            <person name="Engels R."/>
            <person name="Freedman E."/>
            <person name="Gellesch M."/>
            <person name="Goldberg J."/>
            <person name="Griggs A."/>
            <person name="Gujja S."/>
            <person name="Heilman E."/>
            <person name="Heiman D."/>
            <person name="Howarth C."/>
            <person name="Jen D."/>
            <person name="Larson L."/>
            <person name="Mehta T."/>
            <person name="Neiman D."/>
            <person name="Park D."/>
            <person name="Pearson M."/>
            <person name="Richards J."/>
            <person name="Roberts A."/>
            <person name="Saif S."/>
            <person name="Shea T."/>
            <person name="Shenoy N."/>
            <person name="Sisk P."/>
            <person name="Stolte C."/>
            <person name="Sykes S."/>
            <person name="Walk T."/>
            <person name="White J."/>
            <person name="Yandava C."/>
            <person name="Haas B."/>
            <person name="Nusbaum C."/>
            <person name="Birren B."/>
        </authorList>
    </citation>
    <scope>NUCLEOTIDE SEQUENCE [LARGE SCALE GENOMIC DNA]</scope>
    <source>
        <strain evidence="3">RMSCC 757 / Silveira</strain>
    </source>
</reference>
<feature type="region of interest" description="Disordered" evidence="1">
    <location>
        <begin position="150"/>
        <end position="178"/>
    </location>
</feature>
<evidence type="ECO:0000313" key="3">
    <source>
        <dbReference type="Proteomes" id="UP000002497"/>
    </source>
</evidence>
<dbReference type="VEuPathDB" id="FungiDB:CPSG_06430"/>
<name>E9D9C8_COCPS</name>
<accession>E9D9C8</accession>
<dbReference type="AlphaFoldDB" id="E9D9C8"/>
<keyword evidence="3" id="KW-1185">Reference proteome</keyword>